<dbReference type="EMBL" id="JAVIZC010000003">
    <property type="protein sequence ID" value="MDR6104076.1"/>
    <property type="molecule type" value="Genomic_DNA"/>
</dbReference>
<evidence type="ECO:0000313" key="2">
    <source>
        <dbReference type="Proteomes" id="UP001255601"/>
    </source>
</evidence>
<dbReference type="Proteomes" id="UP001255601">
    <property type="component" value="Unassembled WGS sequence"/>
</dbReference>
<dbReference type="RefSeq" id="WP_309772303.1">
    <property type="nucleotide sequence ID" value="NZ_JAVIZC010000003.1"/>
</dbReference>
<evidence type="ECO:0000313" key="1">
    <source>
        <dbReference type="EMBL" id="MDR6104076.1"/>
    </source>
</evidence>
<accession>A0AAJ2BJE0</accession>
<name>A0AAJ2BJE0_9HYPH</name>
<organism evidence="1 2">
    <name type="scientific">Agrobacterium larrymoorei</name>
    <dbReference type="NCBI Taxonomy" id="160699"/>
    <lineage>
        <taxon>Bacteria</taxon>
        <taxon>Pseudomonadati</taxon>
        <taxon>Pseudomonadota</taxon>
        <taxon>Alphaproteobacteria</taxon>
        <taxon>Hyphomicrobiales</taxon>
        <taxon>Rhizobiaceae</taxon>
        <taxon>Rhizobium/Agrobacterium group</taxon>
        <taxon>Agrobacterium</taxon>
    </lineage>
</organism>
<evidence type="ECO:0008006" key="3">
    <source>
        <dbReference type="Google" id="ProtNLM"/>
    </source>
</evidence>
<sequence length="277" mass="31627">MKLRLLALLLSAARPMSSTPRGTTYIDIIEKIFLDRYRKGETHLDFERSDIEAAAKYLNIALPKNLGDVIYSLRYRRVLPDSVLSTQPKGMEWIIEGAGRAKYRFSLVRLNRILPREDLVTINVPDGTPEIIRAYALDDEQALLAIVRYNRLIDIFLGITTYSLQNHLRTTVRGIGQIEIDELYIGIDKHGCHYAIPVQAKGGSDQISVVQTKQDLGWCAQKYPSMRCRAISAQFMSNDRVAMFELTVEEDMVKVIEERHYKLVSASALDDAIWSYR</sequence>
<protein>
    <recommendedName>
        <fullName evidence="3">Endonuclease</fullName>
    </recommendedName>
</protein>
<reference evidence="1" key="1">
    <citation type="submission" date="2023-08" db="EMBL/GenBank/DDBJ databases">
        <title>Functional and genomic diversity of the sorghum phyllosphere microbiome.</title>
        <authorList>
            <person name="Shade A."/>
        </authorList>
    </citation>
    <scope>NUCLEOTIDE SEQUENCE</scope>
    <source>
        <strain evidence="1">SORGH_AS_0974</strain>
    </source>
</reference>
<proteinExistence type="predicted"/>
<gene>
    <name evidence="1" type="ORF">QE369_004273</name>
</gene>
<dbReference type="AlphaFoldDB" id="A0AAJ2BJE0"/>
<comment type="caution">
    <text evidence="1">The sequence shown here is derived from an EMBL/GenBank/DDBJ whole genome shotgun (WGS) entry which is preliminary data.</text>
</comment>